<evidence type="ECO:0000256" key="7">
    <source>
        <dbReference type="ARBA" id="ARBA00022989"/>
    </source>
</evidence>
<dbReference type="Gene3D" id="2.60.40.60">
    <property type="entry name" value="Cadherins"/>
    <property type="match status" value="5"/>
</dbReference>
<dbReference type="InterPro" id="IPR020894">
    <property type="entry name" value="Cadherin_CS"/>
</dbReference>
<dbReference type="Proteomes" id="UP000582659">
    <property type="component" value="Unassembled WGS sequence"/>
</dbReference>
<evidence type="ECO:0000256" key="6">
    <source>
        <dbReference type="ARBA" id="ARBA00022837"/>
    </source>
</evidence>
<proteinExistence type="predicted"/>
<keyword evidence="6 10" id="KW-0106">Calcium</keyword>
<keyword evidence="9" id="KW-0325">Glycoprotein</keyword>
<keyword evidence="2" id="KW-1003">Cell membrane</keyword>
<evidence type="ECO:0000313" key="13">
    <source>
        <dbReference type="Proteomes" id="UP000659654"/>
    </source>
</evidence>
<evidence type="ECO:0000256" key="3">
    <source>
        <dbReference type="ARBA" id="ARBA00022692"/>
    </source>
</evidence>
<dbReference type="PROSITE" id="PS50268">
    <property type="entry name" value="CADHERIN_2"/>
    <property type="match status" value="5"/>
</dbReference>
<dbReference type="OrthoDB" id="6252479at2759"/>
<dbReference type="InterPro" id="IPR050174">
    <property type="entry name" value="Protocadherin/Cadherin-CA"/>
</dbReference>
<dbReference type="SMR" id="A0A811L3Q0"/>
<comment type="caution">
    <text evidence="12">The sequence shown here is derived from an EMBL/GenBank/DDBJ whole genome shotgun (WGS) entry which is preliminary data.</text>
</comment>
<evidence type="ECO:0000256" key="8">
    <source>
        <dbReference type="ARBA" id="ARBA00023136"/>
    </source>
</evidence>
<comment type="subcellular location">
    <subcellularLocation>
        <location evidence="1">Cell membrane</location>
        <topology evidence="1">Single-pass type I membrane protein</topology>
    </subcellularLocation>
</comment>
<keyword evidence="8" id="KW-0472">Membrane</keyword>
<name>A0A811L3Q0_BURXY</name>
<feature type="domain" description="Cadherin" evidence="11">
    <location>
        <begin position="64"/>
        <end position="174"/>
    </location>
</feature>
<protein>
    <submittedName>
        <fullName evidence="12">(pine wood nematode) hypothetical protein</fullName>
    </submittedName>
</protein>
<sequence length="531" mass="59061">MLGHEHYLHLIAVDENSGEIKTIRPLDHEQETELAVLCIPNDGSPSRKVIVQVLDENDNTPKFIVNHVEIEVPEYSQIGSAFSLPYAEDPDHFPNNIQKYRIVAGNVNNVFRLKEKTVNQKIYIDLVVNGPLDREYRAQYDILLEAVDGGSPPRIGNMSVRAHILDVNDNAPQFDQTSYNVKIPANVSLGYPVITIKAKDADEGDNARISYQLLNADFKGKIYFRIDSDTGMITTTSSPLPPDHVFSLTITAFDHGIPQSLESSVHLSVVTVDVNPSHNVVHIEWLTEDGRPLLIENLTIGYVIARVSIHDVPSGFQLSLTGTEVLCLKQTDLAQVYLMILCGKLDREKVEEYNIHLVITSDNGKIIFEHPVHIEVGDINDNPPEWPEAPYRFVFNRSSEAGQQASRRLIAKDKDTGINSVLHYSLEGTELFRIHPENGVLSTTGPINCSLGNHVRFRVVASDSGHPQLSTSTDILVDIADIDAQPPFFEKTLFEVSVREDIDVGTCVVKVSFGGINPWGAGDKIHESWIV</sequence>
<evidence type="ECO:0000256" key="2">
    <source>
        <dbReference type="ARBA" id="ARBA00022475"/>
    </source>
</evidence>
<evidence type="ECO:0000256" key="10">
    <source>
        <dbReference type="PROSITE-ProRule" id="PRU00043"/>
    </source>
</evidence>
<evidence type="ECO:0000256" key="9">
    <source>
        <dbReference type="ARBA" id="ARBA00023180"/>
    </source>
</evidence>
<dbReference type="EMBL" id="CAJFDI010000003">
    <property type="protein sequence ID" value="CAD5221759.1"/>
    <property type="molecule type" value="Genomic_DNA"/>
</dbReference>
<dbReference type="CDD" id="cd11304">
    <property type="entry name" value="Cadherin_repeat"/>
    <property type="match status" value="4"/>
</dbReference>
<dbReference type="PRINTS" id="PR00205">
    <property type="entry name" value="CADHERIN"/>
</dbReference>
<dbReference type="EMBL" id="CAJFCV020000003">
    <property type="protein sequence ID" value="CAG9108813.1"/>
    <property type="molecule type" value="Genomic_DNA"/>
</dbReference>
<organism evidence="12 13">
    <name type="scientific">Bursaphelenchus xylophilus</name>
    <name type="common">Pinewood nematode worm</name>
    <name type="synonym">Aphelenchoides xylophilus</name>
    <dbReference type="NCBI Taxonomy" id="6326"/>
    <lineage>
        <taxon>Eukaryota</taxon>
        <taxon>Metazoa</taxon>
        <taxon>Ecdysozoa</taxon>
        <taxon>Nematoda</taxon>
        <taxon>Chromadorea</taxon>
        <taxon>Rhabditida</taxon>
        <taxon>Tylenchina</taxon>
        <taxon>Tylenchomorpha</taxon>
        <taxon>Aphelenchoidea</taxon>
        <taxon>Aphelenchoididae</taxon>
        <taxon>Bursaphelenchus</taxon>
    </lineage>
</organism>
<keyword evidence="13" id="KW-1185">Reference proteome</keyword>
<keyword evidence="4" id="KW-0732">Signal</keyword>
<dbReference type="PROSITE" id="PS00232">
    <property type="entry name" value="CADHERIN_1"/>
    <property type="match status" value="1"/>
</dbReference>
<dbReference type="GO" id="GO:0005509">
    <property type="term" value="F:calcium ion binding"/>
    <property type="evidence" value="ECO:0007669"/>
    <property type="project" value="UniProtKB-UniRule"/>
</dbReference>
<dbReference type="InterPro" id="IPR002126">
    <property type="entry name" value="Cadherin-like_dom"/>
</dbReference>
<dbReference type="Pfam" id="PF00028">
    <property type="entry name" value="Cadherin"/>
    <property type="match status" value="3"/>
</dbReference>
<feature type="domain" description="Cadherin" evidence="11">
    <location>
        <begin position="175"/>
        <end position="294"/>
    </location>
</feature>
<dbReference type="Proteomes" id="UP000659654">
    <property type="component" value="Unassembled WGS sequence"/>
</dbReference>
<keyword evidence="5" id="KW-0677">Repeat</keyword>
<dbReference type="FunFam" id="2.60.40.60:FF:000007">
    <property type="entry name" value="Protocadherin alpha 2"/>
    <property type="match status" value="1"/>
</dbReference>
<feature type="domain" description="Cadherin" evidence="11">
    <location>
        <begin position="296"/>
        <end position="386"/>
    </location>
</feature>
<dbReference type="AlphaFoldDB" id="A0A811L3Q0"/>
<dbReference type="FunFam" id="2.60.40.60:FF:000033">
    <property type="entry name" value="FAT atypical cadherin 1"/>
    <property type="match status" value="1"/>
</dbReference>
<dbReference type="SUPFAM" id="SSF49313">
    <property type="entry name" value="Cadherin-like"/>
    <property type="match status" value="5"/>
</dbReference>
<feature type="domain" description="Cadherin" evidence="11">
    <location>
        <begin position="387"/>
        <end position="489"/>
    </location>
</feature>
<evidence type="ECO:0000313" key="12">
    <source>
        <dbReference type="EMBL" id="CAD5221759.1"/>
    </source>
</evidence>
<gene>
    <name evidence="12" type="ORF">BXYJ_LOCUS6838</name>
</gene>
<dbReference type="PANTHER" id="PTHR24028">
    <property type="entry name" value="CADHERIN-87A"/>
    <property type="match status" value="1"/>
</dbReference>
<dbReference type="PANTHER" id="PTHR24028:SF328">
    <property type="entry name" value="CADHERIN-3"/>
    <property type="match status" value="1"/>
</dbReference>
<evidence type="ECO:0000256" key="1">
    <source>
        <dbReference type="ARBA" id="ARBA00004251"/>
    </source>
</evidence>
<accession>A0A811L3Q0</accession>
<reference evidence="12" key="1">
    <citation type="submission" date="2020-09" db="EMBL/GenBank/DDBJ databases">
        <authorList>
            <person name="Kikuchi T."/>
        </authorList>
    </citation>
    <scope>NUCLEOTIDE SEQUENCE</scope>
    <source>
        <strain evidence="12">Ka4C1</strain>
    </source>
</reference>
<keyword evidence="3" id="KW-0812">Transmembrane</keyword>
<dbReference type="SMART" id="SM00112">
    <property type="entry name" value="CA"/>
    <property type="match status" value="4"/>
</dbReference>
<dbReference type="InterPro" id="IPR015919">
    <property type="entry name" value="Cadherin-like_sf"/>
</dbReference>
<evidence type="ECO:0000256" key="5">
    <source>
        <dbReference type="ARBA" id="ARBA00022737"/>
    </source>
</evidence>
<dbReference type="GO" id="GO:0007156">
    <property type="term" value="P:homophilic cell adhesion via plasma membrane adhesion molecules"/>
    <property type="evidence" value="ECO:0007669"/>
    <property type="project" value="InterPro"/>
</dbReference>
<evidence type="ECO:0000259" key="11">
    <source>
        <dbReference type="PROSITE" id="PS50268"/>
    </source>
</evidence>
<feature type="domain" description="Cadherin" evidence="11">
    <location>
        <begin position="13"/>
        <end position="63"/>
    </location>
</feature>
<dbReference type="GO" id="GO:0005886">
    <property type="term" value="C:plasma membrane"/>
    <property type="evidence" value="ECO:0007669"/>
    <property type="project" value="UniProtKB-SubCell"/>
</dbReference>
<evidence type="ECO:0000256" key="4">
    <source>
        <dbReference type="ARBA" id="ARBA00022729"/>
    </source>
</evidence>
<keyword evidence="7" id="KW-1133">Transmembrane helix</keyword>